<organism evidence="3 4">
    <name type="scientific">Nocardiopsis changdeensis</name>
    <dbReference type="NCBI Taxonomy" id="2831969"/>
    <lineage>
        <taxon>Bacteria</taxon>
        <taxon>Bacillati</taxon>
        <taxon>Actinomycetota</taxon>
        <taxon>Actinomycetes</taxon>
        <taxon>Streptosporangiales</taxon>
        <taxon>Nocardiopsidaceae</taxon>
        <taxon>Nocardiopsis</taxon>
    </lineage>
</organism>
<keyword evidence="4" id="KW-1185">Reference proteome</keyword>
<evidence type="ECO:0000313" key="4">
    <source>
        <dbReference type="Proteomes" id="UP000676079"/>
    </source>
</evidence>
<dbReference type="Pfam" id="PF13649">
    <property type="entry name" value="Methyltransf_25"/>
    <property type="match status" value="1"/>
</dbReference>
<dbReference type="SUPFAM" id="SSF53335">
    <property type="entry name" value="S-adenosyl-L-methionine-dependent methyltransferases"/>
    <property type="match status" value="1"/>
</dbReference>
<dbReference type="InterPro" id="IPR029063">
    <property type="entry name" value="SAM-dependent_MTases_sf"/>
</dbReference>
<evidence type="ECO:0000313" key="3">
    <source>
        <dbReference type="EMBL" id="QUX25409.1"/>
    </source>
</evidence>
<keyword evidence="3" id="KW-0489">Methyltransferase</keyword>
<proteinExistence type="predicted"/>
<dbReference type="CDD" id="cd02440">
    <property type="entry name" value="AdoMet_MTases"/>
    <property type="match status" value="1"/>
</dbReference>
<dbReference type="PANTHER" id="PTHR43861">
    <property type="entry name" value="TRANS-ACONITATE 2-METHYLTRANSFERASE-RELATED"/>
    <property type="match status" value="1"/>
</dbReference>
<keyword evidence="1" id="KW-0808">Transferase</keyword>
<reference evidence="3 4" key="1">
    <citation type="submission" date="2021-05" db="EMBL/GenBank/DDBJ databases">
        <title>Direct Submission.</title>
        <authorList>
            <person name="Li K."/>
            <person name="Gao J."/>
        </authorList>
    </citation>
    <scope>NUCLEOTIDE SEQUENCE [LARGE SCALE GENOMIC DNA]</scope>
    <source>
        <strain evidence="3 4">Mg02</strain>
    </source>
</reference>
<name>A0ABX8BW11_9ACTN</name>
<dbReference type="Gene3D" id="3.40.50.150">
    <property type="entry name" value="Vaccinia Virus protein VP39"/>
    <property type="match status" value="1"/>
</dbReference>
<evidence type="ECO:0000256" key="1">
    <source>
        <dbReference type="ARBA" id="ARBA00022679"/>
    </source>
</evidence>
<protein>
    <submittedName>
        <fullName evidence="3">Class I SAM-dependent methyltransferase</fullName>
    </submittedName>
</protein>
<dbReference type="RefSeq" id="WP_220560958.1">
    <property type="nucleotide sequence ID" value="NZ_CP074133.1"/>
</dbReference>
<feature type="domain" description="Methyltransferase" evidence="2">
    <location>
        <begin position="38"/>
        <end position="130"/>
    </location>
</feature>
<gene>
    <name evidence="3" type="ORF">KGD84_14885</name>
</gene>
<dbReference type="GO" id="GO:0008168">
    <property type="term" value="F:methyltransferase activity"/>
    <property type="evidence" value="ECO:0007669"/>
    <property type="project" value="UniProtKB-KW"/>
</dbReference>
<sequence length="244" mass="26422">MHNPYDDPAVAALYDTFNPWAPCDDFYLDLVMDAPAALDAGCGTGLLLRTARAHGHTGHLVGLDPADAMLDIARSHTRDVHWTRGDLATHTWNGGFDLVTMTGHAFQELLTDTTTVQALTAMRTALNPGGLIAFETRNITARAWERWTPDHPWTGTLPDGRTVTDTHDARPITPQGLVTFTSTTTDADGHEILSTVSTLRFLATDHLDTLLAAAGLTVAERHGTWDRTPLTPASPEVITLARPA</sequence>
<dbReference type="InterPro" id="IPR041698">
    <property type="entry name" value="Methyltransf_25"/>
</dbReference>
<dbReference type="Proteomes" id="UP000676079">
    <property type="component" value="Chromosome"/>
</dbReference>
<accession>A0ABX8BW11</accession>
<evidence type="ECO:0000259" key="2">
    <source>
        <dbReference type="Pfam" id="PF13649"/>
    </source>
</evidence>
<dbReference type="EMBL" id="CP074133">
    <property type="protein sequence ID" value="QUX25409.1"/>
    <property type="molecule type" value="Genomic_DNA"/>
</dbReference>
<dbReference type="GO" id="GO:0032259">
    <property type="term" value="P:methylation"/>
    <property type="evidence" value="ECO:0007669"/>
    <property type="project" value="UniProtKB-KW"/>
</dbReference>